<dbReference type="GO" id="GO:0005743">
    <property type="term" value="C:mitochondrial inner membrane"/>
    <property type="evidence" value="ECO:0007669"/>
    <property type="project" value="UniProtKB-SubCell"/>
</dbReference>
<evidence type="ECO:0000256" key="14">
    <source>
        <dbReference type="ARBA" id="ARBA00033401"/>
    </source>
</evidence>
<evidence type="ECO:0000256" key="2">
    <source>
        <dbReference type="ARBA" id="ARBA00004443"/>
    </source>
</evidence>
<dbReference type="PANTHER" id="PTHR12485">
    <property type="entry name" value="NADH-UBIQUINONE OXIDOREDUCTASE SUBUNIT B"/>
    <property type="match status" value="1"/>
</dbReference>
<comment type="function">
    <text evidence="1">Accessory subunit of the mitochondrial membrane respiratory chain NADH dehydrogenase (Complex I), that is believed not to be involved in catalysis. Complex I functions in the transfer of electrons from NADH to the respiratory chain. The immediate electron acceptor for the enzyme is believed to be ubiquinone.</text>
</comment>
<keyword evidence="10" id="KW-0007">Acetylation</keyword>
<comment type="subunit">
    <text evidence="4">Complex I is composed of 45 different subunits.</text>
</comment>
<evidence type="ECO:0000256" key="9">
    <source>
        <dbReference type="ARBA" id="ARBA00022982"/>
    </source>
</evidence>
<evidence type="ECO:0000256" key="8">
    <source>
        <dbReference type="ARBA" id="ARBA00022792"/>
    </source>
</evidence>
<comment type="similarity">
    <text evidence="3">Belongs to the complex I NDUFA7 subunit family.</text>
</comment>
<sequence length="99" mass="11050">MSRIARRDISPFLQDLRNFLLGRKLTNNLRWEDGIAARTQPPPNIPEGPAHKLSANYYANRDARREAAPPINVGQNLIAEPGAAVKLPTPGKPYGWDKH</sequence>
<keyword evidence="6" id="KW-0813">Transport</keyword>
<dbReference type="Pfam" id="PF07347">
    <property type="entry name" value="CI-B14_5a"/>
    <property type="match status" value="1"/>
</dbReference>
<dbReference type="AlphaFoldDB" id="U5EQJ5"/>
<organism evidence="15">
    <name type="scientific">Corethrella appendiculata</name>
    <dbReference type="NCBI Taxonomy" id="1370023"/>
    <lineage>
        <taxon>Eukaryota</taxon>
        <taxon>Metazoa</taxon>
        <taxon>Ecdysozoa</taxon>
        <taxon>Arthropoda</taxon>
        <taxon>Hexapoda</taxon>
        <taxon>Insecta</taxon>
        <taxon>Pterygota</taxon>
        <taxon>Neoptera</taxon>
        <taxon>Endopterygota</taxon>
        <taxon>Diptera</taxon>
        <taxon>Nematocera</taxon>
        <taxon>Culicoidea</taxon>
        <taxon>Chaoboridae</taxon>
        <taxon>Corethrella</taxon>
    </lineage>
</organism>
<evidence type="ECO:0000256" key="7">
    <source>
        <dbReference type="ARBA" id="ARBA00022660"/>
    </source>
</evidence>
<accession>U5EQJ5</accession>
<keyword evidence="9" id="KW-0249">Electron transport</keyword>
<evidence type="ECO:0000256" key="3">
    <source>
        <dbReference type="ARBA" id="ARBA00005482"/>
    </source>
</evidence>
<dbReference type="EMBL" id="GANO01004250">
    <property type="protein sequence ID" value="JAB55621.1"/>
    <property type="molecule type" value="mRNA"/>
</dbReference>
<dbReference type="InterPro" id="IPR009947">
    <property type="entry name" value="NDUA7"/>
</dbReference>
<evidence type="ECO:0000256" key="11">
    <source>
        <dbReference type="ARBA" id="ARBA00023128"/>
    </source>
</evidence>
<evidence type="ECO:0000256" key="13">
    <source>
        <dbReference type="ARBA" id="ARBA00030360"/>
    </source>
</evidence>
<evidence type="ECO:0000256" key="5">
    <source>
        <dbReference type="ARBA" id="ARBA00016383"/>
    </source>
</evidence>
<keyword evidence="8" id="KW-0999">Mitochondrion inner membrane</keyword>
<evidence type="ECO:0000256" key="1">
    <source>
        <dbReference type="ARBA" id="ARBA00003195"/>
    </source>
</evidence>
<dbReference type="GO" id="GO:0006120">
    <property type="term" value="P:mitochondrial electron transport, NADH to ubiquinone"/>
    <property type="evidence" value="ECO:0007669"/>
    <property type="project" value="TreeGrafter"/>
</dbReference>
<keyword evidence="11" id="KW-0496">Mitochondrion</keyword>
<evidence type="ECO:0000256" key="6">
    <source>
        <dbReference type="ARBA" id="ARBA00022448"/>
    </source>
</evidence>
<dbReference type="PANTHER" id="PTHR12485:SF1">
    <property type="entry name" value="NADH DEHYDROGENASE [UBIQUINONE] 1 ALPHA SUBCOMPLEX SUBUNIT 7"/>
    <property type="match status" value="1"/>
</dbReference>
<proteinExistence type="evidence at transcript level"/>
<reference evidence="15" key="1">
    <citation type="journal article" date="2014" name="Insect Biochem. Mol. Biol.">
        <title>An insight into the sialome of the frog biting fly, Corethrella appendiculata.</title>
        <authorList>
            <person name="Ribeiro J.M.C."/>
            <person name="Chagas A.C."/>
            <person name="Pham V.M."/>
            <person name="Lounibos L.P."/>
            <person name="Calvo E."/>
        </authorList>
    </citation>
    <scope>NUCLEOTIDE SEQUENCE</scope>
    <source>
        <tissue evidence="15">Salivary glands</tissue>
    </source>
</reference>
<protein>
    <recommendedName>
        <fullName evidence="5">NADH dehydrogenase [ubiquinone] 1 alpha subcomplex subunit 7</fullName>
    </recommendedName>
    <alternativeName>
        <fullName evidence="14">Complex I-B14.5a</fullName>
    </alternativeName>
    <alternativeName>
        <fullName evidence="13">NADH-ubiquinone oxidoreductase subunit B14.5a</fullName>
    </alternativeName>
</protein>
<keyword evidence="7" id="KW-0679">Respiratory chain</keyword>
<evidence type="ECO:0000256" key="12">
    <source>
        <dbReference type="ARBA" id="ARBA00023136"/>
    </source>
</evidence>
<keyword evidence="12" id="KW-0472">Membrane</keyword>
<comment type="subcellular location">
    <subcellularLocation>
        <location evidence="2">Mitochondrion inner membrane</location>
        <topology evidence="2">Peripheral membrane protein</topology>
        <orientation evidence="2">Matrix side</orientation>
    </subcellularLocation>
</comment>
<evidence type="ECO:0000313" key="15">
    <source>
        <dbReference type="EMBL" id="JAB55621.1"/>
    </source>
</evidence>
<name>U5EQJ5_9DIPT</name>
<evidence type="ECO:0000256" key="4">
    <source>
        <dbReference type="ARBA" id="ARBA00011533"/>
    </source>
</evidence>
<evidence type="ECO:0000256" key="10">
    <source>
        <dbReference type="ARBA" id="ARBA00022990"/>
    </source>
</evidence>